<organism evidence="1 2">
    <name type="scientific">Dorcoceras hygrometricum</name>
    <dbReference type="NCBI Taxonomy" id="472368"/>
    <lineage>
        <taxon>Eukaryota</taxon>
        <taxon>Viridiplantae</taxon>
        <taxon>Streptophyta</taxon>
        <taxon>Embryophyta</taxon>
        <taxon>Tracheophyta</taxon>
        <taxon>Spermatophyta</taxon>
        <taxon>Magnoliopsida</taxon>
        <taxon>eudicotyledons</taxon>
        <taxon>Gunneridae</taxon>
        <taxon>Pentapetalae</taxon>
        <taxon>asterids</taxon>
        <taxon>lamiids</taxon>
        <taxon>Lamiales</taxon>
        <taxon>Gesneriaceae</taxon>
        <taxon>Didymocarpoideae</taxon>
        <taxon>Trichosporeae</taxon>
        <taxon>Loxocarpinae</taxon>
        <taxon>Dorcoceras</taxon>
    </lineage>
</organism>
<sequence>MSYISPSSTSEGSTRRFDLTSRVQTRSHNQQLYDDVTVAATSFFNRYDDVMVAAASFFNRYDDVILEEEPAVVGREKLATGFIALRLACDWMQHLATGFPNDWLDQTMSYQLIQMTSFAMHPRLVEYNAEALDWMYNSCLLISCDCWSLPSQNLPVDSYRECKTLSFQLIQATSFCNCQLQISSAGEQKLPADYDVTADDIIYA</sequence>
<evidence type="ECO:0000313" key="1">
    <source>
        <dbReference type="EMBL" id="KZV42494.1"/>
    </source>
</evidence>
<dbReference type="Proteomes" id="UP000250235">
    <property type="component" value="Unassembled WGS sequence"/>
</dbReference>
<evidence type="ECO:0000313" key="2">
    <source>
        <dbReference type="Proteomes" id="UP000250235"/>
    </source>
</evidence>
<reference evidence="1 2" key="1">
    <citation type="journal article" date="2015" name="Proc. Natl. Acad. Sci. U.S.A.">
        <title>The resurrection genome of Boea hygrometrica: A blueprint for survival of dehydration.</title>
        <authorList>
            <person name="Xiao L."/>
            <person name="Yang G."/>
            <person name="Zhang L."/>
            <person name="Yang X."/>
            <person name="Zhao S."/>
            <person name="Ji Z."/>
            <person name="Zhou Q."/>
            <person name="Hu M."/>
            <person name="Wang Y."/>
            <person name="Chen M."/>
            <person name="Xu Y."/>
            <person name="Jin H."/>
            <person name="Xiao X."/>
            <person name="Hu G."/>
            <person name="Bao F."/>
            <person name="Hu Y."/>
            <person name="Wan P."/>
            <person name="Li L."/>
            <person name="Deng X."/>
            <person name="Kuang T."/>
            <person name="Xiang C."/>
            <person name="Zhu J.K."/>
            <person name="Oliver M.J."/>
            <person name="He Y."/>
        </authorList>
    </citation>
    <scope>NUCLEOTIDE SEQUENCE [LARGE SCALE GENOMIC DNA]</scope>
    <source>
        <strain evidence="2">cv. XS01</strain>
    </source>
</reference>
<dbReference type="AlphaFoldDB" id="A0A2Z7C6F1"/>
<protein>
    <submittedName>
        <fullName evidence="1">Uncharacterized protein</fullName>
    </submittedName>
</protein>
<dbReference type="EMBL" id="KQ999023">
    <property type="protein sequence ID" value="KZV42494.1"/>
    <property type="molecule type" value="Genomic_DNA"/>
</dbReference>
<accession>A0A2Z7C6F1</accession>
<keyword evidence="2" id="KW-1185">Reference proteome</keyword>
<name>A0A2Z7C6F1_9LAMI</name>
<proteinExistence type="predicted"/>
<gene>
    <name evidence="1" type="ORF">F511_20947</name>
</gene>